<organism evidence="1">
    <name type="scientific">Providencia stuartii</name>
    <dbReference type="NCBI Taxonomy" id="588"/>
    <lineage>
        <taxon>Bacteria</taxon>
        <taxon>Pseudomonadati</taxon>
        <taxon>Pseudomonadota</taxon>
        <taxon>Gammaproteobacteria</taxon>
        <taxon>Enterobacterales</taxon>
        <taxon>Morganellaceae</taxon>
        <taxon>Providencia</taxon>
    </lineage>
</organism>
<sequence>MWQIELESIIKKLDSDYEIAKEETLCCSGAAYCAFEANTETFKYAIGFIERFFSNSKFFTYILTSYENQEIINQYISNDESKDISFVIKGADIYNNCNCLRSHRNIISLSFINEHKEKTKWKCHHGGSYASWLSGAHERIDVATYNLQQIKLIKNKLELFDFIEKRYYYPNETSSVNDNKITQHKDNYKYYHILDSIIKQFNRDKPNDLTERNVDIESISQEYNANGVKLKLVDAQFARYSLLSINEFTNIENDGPFGAVFDSRINKKLQINTSPKLLNIFKELISCNYLKNLALKPMGIIDVGFGLESIERGAPLGASIKMLPSLSCFYGVIYNDKLIVSHNKEKQEITFEELRDDYNLLDDGCVVTQVIHIKYFIVKNVENTSLSI</sequence>
<name>A0A899NES2_PROST</name>
<proteinExistence type="predicted"/>
<geneLocation type="plasmid" evidence="1">
    <name>pM2-1</name>
</geneLocation>
<evidence type="ECO:0000313" key="1">
    <source>
        <dbReference type="EMBL" id="QSM62341.1"/>
    </source>
</evidence>
<dbReference type="RefSeq" id="WP_166268269.1">
    <property type="nucleotide sequence ID" value="NZ_CP095444.1"/>
</dbReference>
<gene>
    <name evidence="1" type="ORF">EKPLLCFL_00106</name>
</gene>
<dbReference type="EMBL" id="MT813046">
    <property type="protein sequence ID" value="QSM62341.1"/>
    <property type="molecule type" value="Genomic_DNA"/>
</dbReference>
<dbReference type="AlphaFoldDB" id="A0A899NES2"/>
<protein>
    <submittedName>
        <fullName evidence="1">Uncharacterized protein</fullName>
    </submittedName>
</protein>
<accession>A0A899NES2</accession>
<reference evidence="1" key="1">
    <citation type="submission" date="2020-07" db="EMBL/GenBank/DDBJ databases">
        <title>Persistence and transmission of plasmid-borne blaNDM genes carried by diverse species of Enterobacterium in a Chinese goose farm.</title>
        <authorList>
            <person name="Fang L.-X."/>
            <person name="Cen D.-J."/>
        </authorList>
    </citation>
    <scope>NUCLEOTIDE SEQUENCE</scope>
    <source>
        <strain evidence="1">M2</strain>
        <plasmid evidence="1">pM2-1</plasmid>
    </source>
</reference>
<keyword evidence="1" id="KW-0614">Plasmid</keyword>